<organism evidence="7 8">
    <name type="scientific">Stigmatella ashevillensis</name>
    <dbReference type="NCBI Taxonomy" id="2995309"/>
    <lineage>
        <taxon>Bacteria</taxon>
        <taxon>Pseudomonadati</taxon>
        <taxon>Myxococcota</taxon>
        <taxon>Myxococcia</taxon>
        <taxon>Myxococcales</taxon>
        <taxon>Cystobacterineae</taxon>
        <taxon>Archangiaceae</taxon>
        <taxon>Stigmatella</taxon>
    </lineage>
</organism>
<dbReference type="RefSeq" id="WP_272144100.1">
    <property type="nucleotide sequence ID" value="NZ_JAQNDM010000002.1"/>
</dbReference>
<feature type="transmembrane region" description="Helical" evidence="6">
    <location>
        <begin position="272"/>
        <end position="291"/>
    </location>
</feature>
<name>A0ABT5DMX6_9BACT</name>
<keyword evidence="8" id="KW-1185">Reference proteome</keyword>
<accession>A0ABT5DMX6</accession>
<comment type="caution">
    <text evidence="7">The sequence shown here is derived from an EMBL/GenBank/DDBJ whole genome shotgun (WGS) entry which is preliminary data.</text>
</comment>
<feature type="transmembrane region" description="Helical" evidence="6">
    <location>
        <begin position="63"/>
        <end position="82"/>
    </location>
</feature>
<dbReference type="Pfam" id="PF02653">
    <property type="entry name" value="BPD_transp_2"/>
    <property type="match status" value="1"/>
</dbReference>
<feature type="transmembrane region" description="Helical" evidence="6">
    <location>
        <begin position="192"/>
        <end position="211"/>
    </location>
</feature>
<protein>
    <submittedName>
        <fullName evidence="7">ABC transporter permease</fullName>
    </submittedName>
</protein>
<dbReference type="Proteomes" id="UP001221838">
    <property type="component" value="Unassembled WGS sequence"/>
</dbReference>
<keyword evidence="2" id="KW-1003">Cell membrane</keyword>
<dbReference type="CDD" id="cd06579">
    <property type="entry name" value="TM_PBP1_transp_AraH_like"/>
    <property type="match status" value="1"/>
</dbReference>
<evidence type="ECO:0000256" key="5">
    <source>
        <dbReference type="ARBA" id="ARBA00023136"/>
    </source>
</evidence>
<feature type="transmembrane region" description="Helical" evidence="6">
    <location>
        <begin position="118"/>
        <end position="138"/>
    </location>
</feature>
<dbReference type="InterPro" id="IPR001851">
    <property type="entry name" value="ABC_transp_permease"/>
</dbReference>
<sequence>MTSPSAQRGQTRDSSALRNLAKARIFWPLVTLALLLLFNLVTNPAFFSITVRDGHLYGSLIDILNRASPLMIIAMGLTLVIATHGIDISVGAVVAISGAVAATMIGGQLVLEGGMKDVTLYPLPAVIAVSLAVAMLLGMWNGLLVSYFGMQPIIATLILLVTGRGLAQLITGGQIITIYYSPYYFIGNGFVAGIPFSLFIVAAVLGVLLLLTRKTALGLFIEAVGINPVAARFSGVRARAITFWVYAFCGLCAGIAGLIVSSNVKSADGNNAGLLFELDAILAVVLGGTSLGGGRFTLTGGVLGALIIQTLTTTIYAAGVAPEVTLVVKAGVVFLVSILQSDKVRNRLASLGRPREALS</sequence>
<evidence type="ECO:0000256" key="4">
    <source>
        <dbReference type="ARBA" id="ARBA00022989"/>
    </source>
</evidence>
<evidence type="ECO:0000256" key="6">
    <source>
        <dbReference type="SAM" id="Phobius"/>
    </source>
</evidence>
<gene>
    <name evidence="7" type="ORF">POL68_34945</name>
</gene>
<dbReference type="PANTHER" id="PTHR32196:SF19">
    <property type="entry name" value="GALACTOFURANOSE TRANSPORTER PERMEASE PROTEIN YTFT"/>
    <property type="match status" value="1"/>
</dbReference>
<feature type="transmembrane region" description="Helical" evidence="6">
    <location>
        <begin position="241"/>
        <end position="260"/>
    </location>
</feature>
<comment type="subcellular location">
    <subcellularLocation>
        <location evidence="1">Cell membrane</location>
        <topology evidence="1">Multi-pass membrane protein</topology>
    </subcellularLocation>
</comment>
<dbReference type="EMBL" id="JAQNDM010000002">
    <property type="protein sequence ID" value="MDC0713717.1"/>
    <property type="molecule type" value="Genomic_DNA"/>
</dbReference>
<evidence type="ECO:0000256" key="3">
    <source>
        <dbReference type="ARBA" id="ARBA00022692"/>
    </source>
</evidence>
<feature type="transmembrane region" description="Helical" evidence="6">
    <location>
        <begin position="88"/>
        <end position="111"/>
    </location>
</feature>
<evidence type="ECO:0000256" key="1">
    <source>
        <dbReference type="ARBA" id="ARBA00004651"/>
    </source>
</evidence>
<keyword evidence="4 6" id="KW-1133">Transmembrane helix</keyword>
<proteinExistence type="predicted"/>
<keyword evidence="3 6" id="KW-0812">Transmembrane</keyword>
<feature type="transmembrane region" description="Helical" evidence="6">
    <location>
        <begin position="25"/>
        <end position="51"/>
    </location>
</feature>
<evidence type="ECO:0000313" key="8">
    <source>
        <dbReference type="Proteomes" id="UP001221838"/>
    </source>
</evidence>
<evidence type="ECO:0000313" key="7">
    <source>
        <dbReference type="EMBL" id="MDC0713717.1"/>
    </source>
</evidence>
<reference evidence="7 8" key="1">
    <citation type="submission" date="2022-11" db="EMBL/GenBank/DDBJ databases">
        <title>Minimal conservation of predation-associated metabolite biosynthetic gene clusters underscores biosynthetic potential of Myxococcota including descriptions for ten novel species: Archangium lansinium sp. nov., Myxococcus landrumus sp. nov., Nannocystis bai.</title>
        <authorList>
            <person name="Ahearne A."/>
            <person name="Stevens C."/>
            <person name="Dowd S."/>
        </authorList>
    </citation>
    <scope>NUCLEOTIDE SEQUENCE [LARGE SCALE GENOMIC DNA]</scope>
    <source>
        <strain evidence="7 8">NCWAL01</strain>
    </source>
</reference>
<evidence type="ECO:0000256" key="2">
    <source>
        <dbReference type="ARBA" id="ARBA00022475"/>
    </source>
</evidence>
<dbReference type="PANTHER" id="PTHR32196">
    <property type="entry name" value="ABC TRANSPORTER PERMEASE PROTEIN YPHD-RELATED-RELATED"/>
    <property type="match status" value="1"/>
</dbReference>
<feature type="transmembrane region" description="Helical" evidence="6">
    <location>
        <begin position="298"/>
        <end position="318"/>
    </location>
</feature>
<keyword evidence="5 6" id="KW-0472">Membrane</keyword>